<dbReference type="RefSeq" id="XP_028465024.1">
    <property type="nucleotide sequence ID" value="XM_028614320.1"/>
</dbReference>
<dbReference type="GO" id="GO:0009986">
    <property type="term" value="C:cell surface"/>
    <property type="evidence" value="ECO:0007669"/>
    <property type="project" value="TreeGrafter"/>
</dbReference>
<dbReference type="InterPro" id="IPR039124">
    <property type="entry name" value="PRA1-like"/>
</dbReference>
<dbReference type="GO" id="GO:0005576">
    <property type="term" value="C:extracellular region"/>
    <property type="evidence" value="ECO:0007669"/>
    <property type="project" value="TreeGrafter"/>
</dbReference>
<dbReference type="GO" id="GO:0008270">
    <property type="term" value="F:zinc ion binding"/>
    <property type="evidence" value="ECO:0007669"/>
    <property type="project" value="TreeGrafter"/>
</dbReference>
<keyword evidence="4" id="KW-1185">Reference proteome</keyword>
<dbReference type="PANTHER" id="PTHR39399">
    <property type="entry name" value="PROTEIN ZPS1"/>
    <property type="match status" value="1"/>
</dbReference>
<dbReference type="Pfam" id="PF13933">
    <property type="entry name" value="HRXXH"/>
    <property type="match status" value="1"/>
</dbReference>
<dbReference type="CDD" id="cd11307">
    <property type="entry name" value="M35_Asp_f2_like"/>
    <property type="match status" value="1"/>
</dbReference>
<dbReference type="Proteomes" id="UP000272025">
    <property type="component" value="Unassembled WGS sequence"/>
</dbReference>
<reference evidence="3 4" key="1">
    <citation type="journal article" date="2018" name="Mol. Ecol.">
        <title>The obligate alkalophilic soda-lake fungus Sodiomyces alkalinus has shifted to a protein diet.</title>
        <authorList>
            <person name="Grum-Grzhimaylo A.A."/>
            <person name="Falkoski D.L."/>
            <person name="van den Heuvel J."/>
            <person name="Valero-Jimenez C.A."/>
            <person name="Min B."/>
            <person name="Choi I.G."/>
            <person name="Lipzen A."/>
            <person name="Daum C.G."/>
            <person name="Aanen D.K."/>
            <person name="Tsang A."/>
            <person name="Henrissat B."/>
            <person name="Bilanenko E.N."/>
            <person name="de Vries R.P."/>
            <person name="van Kan J.A.L."/>
            <person name="Grigoriev I.V."/>
            <person name="Debets A.J.M."/>
        </authorList>
    </citation>
    <scope>NUCLEOTIDE SEQUENCE [LARGE SCALE GENOMIC DNA]</scope>
    <source>
        <strain evidence="3 4">F11</strain>
    </source>
</reference>
<evidence type="ECO:0000256" key="1">
    <source>
        <dbReference type="SAM" id="MobiDB-lite"/>
    </source>
</evidence>
<feature type="domain" description="Putative peptidase" evidence="2">
    <location>
        <begin position="103"/>
        <end position="339"/>
    </location>
</feature>
<name>A0A3N2PRV4_SODAK</name>
<dbReference type="GO" id="GO:0008237">
    <property type="term" value="F:metallopeptidase activity"/>
    <property type="evidence" value="ECO:0007669"/>
    <property type="project" value="InterPro"/>
</dbReference>
<evidence type="ECO:0000259" key="2">
    <source>
        <dbReference type="Pfam" id="PF13933"/>
    </source>
</evidence>
<sequence length="374" mass="41040">MPRLSTRELPEHSNSLPLPGFVSLRTPYRRDFFPGYLSQDSRPRTHQKHTLSLSSIPSRVVNFNPFSLQPTKRHTMFAGAASLLLLLPLAVATPLGARQADSPVTVTVDTNPAGPTNSVYNWARGWEDEFPIHPSCNATNRAQIAAGLRETVQLAAHARDHLLRWGSESEIARRYFGNASVAGPIGWYSRVVSGNKVGMLFRCDDPDRNCATQEAQVLTLKSPGWAGHWRGDNATQETVICDLSYERRLPLAAVCSRGYTVAESPLNTYWATDLLHRVFHVPLISDLRLEHYAEDYADALRIAATDPDLAVLDSDALQYFAIDAWAYDIAVPGIGCSGEVPQVSPTSPPAAPEPTSTQTADASCHTHDDGFVHC</sequence>
<dbReference type="SUPFAM" id="SSF55486">
    <property type="entry name" value="Metalloproteases ('zincins'), catalytic domain"/>
    <property type="match status" value="1"/>
</dbReference>
<dbReference type="PANTHER" id="PTHR39399:SF1">
    <property type="entry name" value="PROTEIN ZPS1"/>
    <property type="match status" value="1"/>
</dbReference>
<dbReference type="GO" id="GO:0005178">
    <property type="term" value="F:integrin binding"/>
    <property type="evidence" value="ECO:0007669"/>
    <property type="project" value="TreeGrafter"/>
</dbReference>
<proteinExistence type="predicted"/>
<dbReference type="AlphaFoldDB" id="A0A3N2PRV4"/>
<dbReference type="InterPro" id="IPR029482">
    <property type="entry name" value="HRXXH"/>
</dbReference>
<evidence type="ECO:0000313" key="4">
    <source>
        <dbReference type="Proteomes" id="UP000272025"/>
    </source>
</evidence>
<dbReference type="InterPro" id="IPR024079">
    <property type="entry name" value="MetalloPept_cat_dom_sf"/>
</dbReference>
<dbReference type="GeneID" id="39582798"/>
<accession>A0A3N2PRV4</accession>
<organism evidence="3 4">
    <name type="scientific">Sodiomyces alkalinus (strain CBS 110278 / VKM F-3762 / F11)</name>
    <name type="common">Alkaliphilic filamentous fungus</name>
    <dbReference type="NCBI Taxonomy" id="1314773"/>
    <lineage>
        <taxon>Eukaryota</taxon>
        <taxon>Fungi</taxon>
        <taxon>Dikarya</taxon>
        <taxon>Ascomycota</taxon>
        <taxon>Pezizomycotina</taxon>
        <taxon>Sordariomycetes</taxon>
        <taxon>Hypocreomycetidae</taxon>
        <taxon>Glomerellales</taxon>
        <taxon>Plectosphaerellaceae</taxon>
        <taxon>Sodiomyces</taxon>
    </lineage>
</organism>
<protein>
    <submittedName>
        <fullName evidence="3">Zincin</fullName>
    </submittedName>
</protein>
<dbReference type="GO" id="GO:0009277">
    <property type="term" value="C:fungal-type cell wall"/>
    <property type="evidence" value="ECO:0007669"/>
    <property type="project" value="TreeGrafter"/>
</dbReference>
<dbReference type="OrthoDB" id="4689212at2759"/>
<dbReference type="Gene3D" id="3.40.390.10">
    <property type="entry name" value="Collagenase (Catalytic Domain)"/>
    <property type="match status" value="1"/>
</dbReference>
<dbReference type="EMBL" id="ML119057">
    <property type="protein sequence ID" value="ROT37218.1"/>
    <property type="molecule type" value="Genomic_DNA"/>
</dbReference>
<feature type="region of interest" description="Disordered" evidence="1">
    <location>
        <begin position="341"/>
        <end position="363"/>
    </location>
</feature>
<gene>
    <name evidence="3" type="ORF">SODALDRAFT_360904</name>
</gene>
<evidence type="ECO:0000313" key="3">
    <source>
        <dbReference type="EMBL" id="ROT37218.1"/>
    </source>
</evidence>
<dbReference type="STRING" id="1314773.A0A3N2PRV4"/>